<reference evidence="1" key="1">
    <citation type="submission" date="2016-01" db="EMBL/GenBank/DDBJ databases">
        <authorList>
            <person name="Peeters C."/>
        </authorList>
    </citation>
    <scope>NUCLEOTIDE SEQUENCE [LARGE SCALE GENOMIC DNA]</scope>
    <source>
        <strain evidence="1">LMG 29317</strain>
    </source>
</reference>
<gene>
    <name evidence="1" type="ORF">AWB74_07609</name>
</gene>
<evidence type="ECO:0000313" key="2">
    <source>
        <dbReference type="Proteomes" id="UP000055019"/>
    </source>
</evidence>
<sequence length="83" mass="9541">MMPYDLRGRSEVLRRRASAEGDFSRRRLQEDIARLADIAEYQLGFDAMLHSNLAVVRYRAEQQQLLAALDCLDAAIQEFNSHS</sequence>
<name>A0A158KZ05_9BURK</name>
<dbReference type="RefSeq" id="WP_143749411.1">
    <property type="nucleotide sequence ID" value="NZ_FCOM02000070.1"/>
</dbReference>
<comment type="caution">
    <text evidence="1">The sequence shown here is derived from an EMBL/GenBank/DDBJ whole genome shotgun (WGS) entry which is preliminary data.</text>
</comment>
<evidence type="ECO:0000313" key="1">
    <source>
        <dbReference type="EMBL" id="SAL86215.1"/>
    </source>
</evidence>
<dbReference type="EMBL" id="FCOM02000070">
    <property type="protein sequence ID" value="SAL86215.1"/>
    <property type="molecule type" value="Genomic_DNA"/>
</dbReference>
<proteinExistence type="predicted"/>
<organism evidence="1 2">
    <name type="scientific">Caballeronia arvi</name>
    <dbReference type="NCBI Taxonomy" id="1777135"/>
    <lineage>
        <taxon>Bacteria</taxon>
        <taxon>Pseudomonadati</taxon>
        <taxon>Pseudomonadota</taxon>
        <taxon>Betaproteobacteria</taxon>
        <taxon>Burkholderiales</taxon>
        <taxon>Burkholderiaceae</taxon>
        <taxon>Caballeronia</taxon>
    </lineage>
</organism>
<dbReference type="AlphaFoldDB" id="A0A158KZ05"/>
<accession>A0A158KZ05</accession>
<dbReference type="Proteomes" id="UP000055019">
    <property type="component" value="Unassembled WGS sequence"/>
</dbReference>
<protein>
    <submittedName>
        <fullName evidence="1">Uncharacterized protein</fullName>
    </submittedName>
</protein>
<keyword evidence="2" id="KW-1185">Reference proteome</keyword>